<dbReference type="InParanoid" id="A0A1S3HLT1"/>
<dbReference type="CDD" id="cd00821">
    <property type="entry name" value="PH"/>
    <property type="match status" value="1"/>
</dbReference>
<dbReference type="KEGG" id="lak:106155623"/>
<feature type="region of interest" description="Disordered" evidence="1">
    <location>
        <begin position="401"/>
        <end position="433"/>
    </location>
</feature>
<feature type="compositionally biased region" description="Pro residues" evidence="1">
    <location>
        <begin position="199"/>
        <end position="211"/>
    </location>
</feature>
<dbReference type="PANTHER" id="PTHR14336:SF15">
    <property type="entry name" value="DUAL ADAPTER FOR PHOSPHOTYROSINE AND 3-PHOSPHOTYROSINE AND 3-PHOSPHOINOSITIDE"/>
    <property type="match status" value="1"/>
</dbReference>
<protein>
    <submittedName>
        <fullName evidence="4">Sterol 3-beta-glucosyltransferase-like</fullName>
    </submittedName>
</protein>
<dbReference type="OrthoDB" id="9942268at2759"/>
<dbReference type="SUPFAM" id="SSF50729">
    <property type="entry name" value="PH domain-like"/>
    <property type="match status" value="1"/>
</dbReference>
<sequence length="433" mass="48879">MEFGDDLHEEGYLEKQGKLKFSWKKYWFVLRRDKLHYYKDPQNRNDAHAGLIDVCRAQSVRRCFQVHHGHAFEIVTKNRMHLLSADTAKACDVWVKKLQQAMQYERRNSVRLSHAHLEPQPSFSEISDDENEQPPDSYETVPNSATSDYEVFKDSNNSSSTSDRNTETPKSPPVITSHSPGVAPPVPKQRTKSLKSPGPVSPALPVSPAPPLLSAEGEYYQVEESSTRTKMKKGNGEDLSAGAYEIVGAYESIGELAEKKQEVSQQHKQEEEEEELYATCEDPVIPSPATDEDIPKETPPYAKVNKKMTGESVSESPQTVNKDAESIAQINSMVNDTGNDAMQEVSNKKQQKLQKQESSDEFKWMNFDFPPIPEDPHPIVEYAESFKELSYYLQNNFKKSEGSVSLRKSEKGGVSVQKMRNSLSDEEDEQLAP</sequence>
<feature type="compositionally biased region" description="Low complexity" evidence="1">
    <location>
        <begin position="154"/>
        <end position="163"/>
    </location>
</feature>
<dbReference type="PANTHER" id="PTHR14336">
    <property type="entry name" value="TANDEM PH DOMAIN CONTAINING PROTEIN"/>
    <property type="match status" value="1"/>
</dbReference>
<feature type="region of interest" description="Disordered" evidence="1">
    <location>
        <begin position="121"/>
        <end position="238"/>
    </location>
</feature>
<evidence type="ECO:0000313" key="4">
    <source>
        <dbReference type="RefSeq" id="XP_013385984.1"/>
    </source>
</evidence>
<dbReference type="Pfam" id="PF00169">
    <property type="entry name" value="PH"/>
    <property type="match status" value="1"/>
</dbReference>
<evidence type="ECO:0000256" key="1">
    <source>
        <dbReference type="SAM" id="MobiDB-lite"/>
    </source>
</evidence>
<dbReference type="InterPro" id="IPR011993">
    <property type="entry name" value="PH-like_dom_sf"/>
</dbReference>
<dbReference type="PROSITE" id="PS50003">
    <property type="entry name" value="PH_DOMAIN"/>
    <property type="match status" value="1"/>
</dbReference>
<accession>A0A1S3HLT1</accession>
<feature type="compositionally biased region" description="Acidic residues" evidence="1">
    <location>
        <begin position="424"/>
        <end position="433"/>
    </location>
</feature>
<evidence type="ECO:0000313" key="3">
    <source>
        <dbReference type="Proteomes" id="UP000085678"/>
    </source>
</evidence>
<dbReference type="GeneID" id="106155623"/>
<gene>
    <name evidence="4" type="primary">LOC106155623</name>
</gene>
<feature type="domain" description="PH" evidence="2">
    <location>
        <begin position="6"/>
        <end position="103"/>
    </location>
</feature>
<proteinExistence type="predicted"/>
<dbReference type="Gene3D" id="2.30.29.30">
    <property type="entry name" value="Pleckstrin-homology domain (PH domain)/Phosphotyrosine-binding domain (PTB)"/>
    <property type="match status" value="1"/>
</dbReference>
<dbReference type="Proteomes" id="UP000085678">
    <property type="component" value="Unplaced"/>
</dbReference>
<dbReference type="InterPro" id="IPR001849">
    <property type="entry name" value="PH_domain"/>
</dbReference>
<feature type="compositionally biased region" description="Polar residues" evidence="1">
    <location>
        <begin position="311"/>
        <end position="321"/>
    </location>
</feature>
<feature type="compositionally biased region" description="Basic and acidic residues" evidence="1">
    <location>
        <begin position="261"/>
        <end position="270"/>
    </location>
</feature>
<dbReference type="AlphaFoldDB" id="A0A1S3HLT1"/>
<dbReference type="FunFam" id="2.30.29.30:FF:000286">
    <property type="entry name" value="PH-protein kinase domain containing protein"/>
    <property type="match status" value="1"/>
</dbReference>
<feature type="region of interest" description="Disordered" evidence="1">
    <location>
        <begin position="261"/>
        <end position="360"/>
    </location>
</feature>
<organism evidence="3 4">
    <name type="scientific">Lingula anatina</name>
    <name type="common">Brachiopod</name>
    <name type="synonym">Lingula unguis</name>
    <dbReference type="NCBI Taxonomy" id="7574"/>
    <lineage>
        <taxon>Eukaryota</taxon>
        <taxon>Metazoa</taxon>
        <taxon>Spiralia</taxon>
        <taxon>Lophotrochozoa</taxon>
        <taxon>Brachiopoda</taxon>
        <taxon>Linguliformea</taxon>
        <taxon>Lingulata</taxon>
        <taxon>Lingulida</taxon>
        <taxon>Linguloidea</taxon>
        <taxon>Lingulidae</taxon>
        <taxon>Lingula</taxon>
    </lineage>
</organism>
<reference evidence="4" key="1">
    <citation type="submission" date="2025-08" db="UniProtKB">
        <authorList>
            <consortium name="RefSeq"/>
        </authorList>
    </citation>
    <scope>IDENTIFICATION</scope>
    <source>
        <tissue evidence="4">Gonads</tissue>
    </source>
</reference>
<feature type="compositionally biased region" description="Polar residues" evidence="1">
    <location>
        <begin position="328"/>
        <end position="340"/>
    </location>
</feature>
<name>A0A1S3HLT1_LINAN</name>
<keyword evidence="3" id="KW-1185">Reference proteome</keyword>
<dbReference type="RefSeq" id="XP_013385984.1">
    <property type="nucleotide sequence ID" value="XM_013530530.1"/>
</dbReference>
<evidence type="ECO:0000259" key="2">
    <source>
        <dbReference type="PROSITE" id="PS50003"/>
    </source>
</evidence>
<dbReference type="InterPro" id="IPR051707">
    <property type="entry name" value="PI-Interact_SigTrans_Reg"/>
</dbReference>
<dbReference type="SMART" id="SM00233">
    <property type="entry name" value="PH"/>
    <property type="match status" value="1"/>
</dbReference>